<feature type="region of interest" description="Disordered" evidence="1">
    <location>
        <begin position="431"/>
        <end position="481"/>
    </location>
</feature>
<keyword evidence="2" id="KW-1133">Transmembrane helix</keyword>
<sequence length="481" mass="52839">MPTLFDNTGLPLWVYIVLIVVGSVLLLVTVAILLRCWIVRRRPRPTRLDNLTTPTRRMTLRRGRLVPTSQHLSLTGSKFGVRQFGVLTDNESTATGRRSPFEWWNTIMDRSPSRQDQMSQVETGSIGISTRPESFATTTAGRRESLADTSARTPEKGKEPIMTSWEVTLPSPPPSPGPDGRKPINFSRSFSTRTPSSPLAQRSQLTLSRISERSPHNSMISTSGVNQFHLPLYHTLGRLENRASAVESAQYSPLTLNIPVAAAQSTPVLAEAHLDSPSPVTSKPWSSNMLSASYTTLPATASFPTNSPRPHTADAATFRQYPYLQQPPPIPTSRAPTYHRRGTSWLSSEEGSTFYRQSNSSHQDLSRHSPIQSATKGTATPGSHHSRQSSANLSMEHSGIIVYETQLPDYWSTRPDMQDLAASLNFNSCETDGPARNGSTPGGLQDTDGKQRSKVGVVTVPGKKNSKVLRKKSLSRTRSIS</sequence>
<reference evidence="3" key="1">
    <citation type="submission" date="2023-01" db="EMBL/GenBank/DDBJ databases">
        <title>Exophiala dermititidis isolated from Cystic Fibrosis Patient.</title>
        <authorList>
            <person name="Kurbessoian T."/>
            <person name="Crocker A."/>
            <person name="Murante D."/>
            <person name="Hogan D.A."/>
            <person name="Stajich J.E."/>
        </authorList>
    </citation>
    <scope>NUCLEOTIDE SEQUENCE</scope>
    <source>
        <strain evidence="3">Ex8</strain>
    </source>
</reference>
<dbReference type="Proteomes" id="UP001161757">
    <property type="component" value="Unassembled WGS sequence"/>
</dbReference>
<evidence type="ECO:0000313" key="3">
    <source>
        <dbReference type="EMBL" id="KAJ8993779.1"/>
    </source>
</evidence>
<evidence type="ECO:0000256" key="2">
    <source>
        <dbReference type="SAM" id="Phobius"/>
    </source>
</evidence>
<proteinExistence type="predicted"/>
<dbReference type="AlphaFoldDB" id="A0AAN6IWC5"/>
<evidence type="ECO:0000256" key="1">
    <source>
        <dbReference type="SAM" id="MobiDB-lite"/>
    </source>
</evidence>
<gene>
    <name evidence="3" type="ORF">HRR80_002285</name>
</gene>
<feature type="region of interest" description="Disordered" evidence="1">
    <location>
        <begin position="134"/>
        <end position="204"/>
    </location>
</feature>
<comment type="caution">
    <text evidence="3">The sequence shown here is derived from an EMBL/GenBank/DDBJ whole genome shotgun (WGS) entry which is preliminary data.</text>
</comment>
<accession>A0AAN6IWC5</accession>
<keyword evidence="2" id="KW-0812">Transmembrane</keyword>
<feature type="transmembrane region" description="Helical" evidence="2">
    <location>
        <begin position="12"/>
        <end position="38"/>
    </location>
</feature>
<feature type="region of interest" description="Disordered" evidence="1">
    <location>
        <begin position="321"/>
        <end position="393"/>
    </location>
</feature>
<protein>
    <submittedName>
        <fullName evidence="3">Uncharacterized protein</fullName>
    </submittedName>
</protein>
<feature type="compositionally biased region" description="Basic residues" evidence="1">
    <location>
        <begin position="464"/>
        <end position="475"/>
    </location>
</feature>
<dbReference type="EMBL" id="JAJGCB010000003">
    <property type="protein sequence ID" value="KAJ8993779.1"/>
    <property type="molecule type" value="Genomic_DNA"/>
</dbReference>
<keyword evidence="2" id="KW-0472">Membrane</keyword>
<organism evidence="3 4">
    <name type="scientific">Exophiala dermatitidis</name>
    <name type="common">Black yeast-like fungus</name>
    <name type="synonym">Wangiella dermatitidis</name>
    <dbReference type="NCBI Taxonomy" id="5970"/>
    <lineage>
        <taxon>Eukaryota</taxon>
        <taxon>Fungi</taxon>
        <taxon>Dikarya</taxon>
        <taxon>Ascomycota</taxon>
        <taxon>Pezizomycotina</taxon>
        <taxon>Eurotiomycetes</taxon>
        <taxon>Chaetothyriomycetidae</taxon>
        <taxon>Chaetothyriales</taxon>
        <taxon>Herpotrichiellaceae</taxon>
        <taxon>Exophiala</taxon>
    </lineage>
</organism>
<feature type="compositionally biased region" description="Polar residues" evidence="1">
    <location>
        <begin position="344"/>
        <end position="393"/>
    </location>
</feature>
<name>A0AAN6IWC5_EXODE</name>
<evidence type="ECO:0000313" key="4">
    <source>
        <dbReference type="Proteomes" id="UP001161757"/>
    </source>
</evidence>
<feature type="compositionally biased region" description="Low complexity" evidence="1">
    <location>
        <begin position="186"/>
        <end position="198"/>
    </location>
</feature>